<gene>
    <name evidence="2" type="ORF">HELGO_WM12177</name>
</gene>
<evidence type="ECO:0000256" key="1">
    <source>
        <dbReference type="SAM" id="MobiDB-lite"/>
    </source>
</evidence>
<sequence>MRKSDLDKSSEKKSNNEECMPDSPLKTMGISCPAEITRYTLRQEDKDDVLRVYDKRAKGSFLPASKKFTFGRSHKTIISDSGKSKYTDEQEISPILQAAIAELDQIVKHSGDVAEQKKVILDDIEHMEKYLCAKVKDLRSQIESL</sequence>
<proteinExistence type="predicted"/>
<protein>
    <recommendedName>
        <fullName evidence="3">DUF3461 family protein</fullName>
    </recommendedName>
</protein>
<dbReference type="Pfam" id="PF11944">
    <property type="entry name" value="DUF3461"/>
    <property type="match status" value="1"/>
</dbReference>
<evidence type="ECO:0000313" key="2">
    <source>
        <dbReference type="EMBL" id="CAA6806443.1"/>
    </source>
</evidence>
<feature type="compositionally biased region" description="Basic and acidic residues" evidence="1">
    <location>
        <begin position="1"/>
        <end position="16"/>
    </location>
</feature>
<reference evidence="2" key="1">
    <citation type="submission" date="2020-01" db="EMBL/GenBank/DDBJ databases">
        <authorList>
            <person name="Meier V. D."/>
            <person name="Meier V D."/>
        </authorList>
    </citation>
    <scope>NUCLEOTIDE SEQUENCE</scope>
    <source>
        <strain evidence="2">HLG_WM_MAG_07</strain>
    </source>
</reference>
<organism evidence="2">
    <name type="scientific">uncultured Thiotrichaceae bacterium</name>
    <dbReference type="NCBI Taxonomy" id="298394"/>
    <lineage>
        <taxon>Bacteria</taxon>
        <taxon>Pseudomonadati</taxon>
        <taxon>Pseudomonadota</taxon>
        <taxon>Gammaproteobacteria</taxon>
        <taxon>Thiotrichales</taxon>
        <taxon>Thiotrichaceae</taxon>
        <taxon>environmental samples</taxon>
    </lineage>
</organism>
<name>A0A6S6SJU1_9GAMM</name>
<evidence type="ECO:0008006" key="3">
    <source>
        <dbReference type="Google" id="ProtNLM"/>
    </source>
</evidence>
<feature type="region of interest" description="Disordered" evidence="1">
    <location>
        <begin position="1"/>
        <end position="28"/>
    </location>
</feature>
<dbReference type="EMBL" id="CACVAY010000030">
    <property type="protein sequence ID" value="CAA6806443.1"/>
    <property type="molecule type" value="Genomic_DNA"/>
</dbReference>
<dbReference type="InterPro" id="IPR020911">
    <property type="entry name" value="UPF0325"/>
</dbReference>
<accession>A0A6S6SJU1</accession>
<dbReference type="AlphaFoldDB" id="A0A6S6SJU1"/>